<dbReference type="InterPro" id="IPR010730">
    <property type="entry name" value="HET"/>
</dbReference>
<dbReference type="Proteomes" id="UP001281003">
    <property type="component" value="Unassembled WGS sequence"/>
</dbReference>
<protein>
    <submittedName>
        <fullName evidence="3">HET-domain-containing protein</fullName>
    </submittedName>
</protein>
<accession>A0AAE0UA26</accession>
<organism evidence="3 4">
    <name type="scientific">Sordaria brevicollis</name>
    <dbReference type="NCBI Taxonomy" id="83679"/>
    <lineage>
        <taxon>Eukaryota</taxon>
        <taxon>Fungi</taxon>
        <taxon>Dikarya</taxon>
        <taxon>Ascomycota</taxon>
        <taxon>Pezizomycotina</taxon>
        <taxon>Sordariomycetes</taxon>
        <taxon>Sordariomycetidae</taxon>
        <taxon>Sordariales</taxon>
        <taxon>Sordariaceae</taxon>
        <taxon>Sordaria</taxon>
    </lineage>
</organism>
<reference evidence="3" key="2">
    <citation type="submission" date="2023-07" db="EMBL/GenBank/DDBJ databases">
        <authorList>
            <consortium name="Lawrence Berkeley National Laboratory"/>
            <person name="Haridas S."/>
            <person name="Hensen N."/>
            <person name="Bonometti L."/>
            <person name="Westerberg I."/>
            <person name="Brannstrom I.O."/>
            <person name="Guillou S."/>
            <person name="Cros-Aarteil S."/>
            <person name="Calhoun S."/>
            <person name="Kuo A."/>
            <person name="Mondo S."/>
            <person name="Pangilinan J."/>
            <person name="Riley R."/>
            <person name="LaButti K."/>
            <person name="Andreopoulos B."/>
            <person name="Lipzen A."/>
            <person name="Chen C."/>
            <person name="Yanf M."/>
            <person name="Daum C."/>
            <person name="Ng V."/>
            <person name="Clum A."/>
            <person name="Steindorff A."/>
            <person name="Ohm R."/>
            <person name="Martin F."/>
            <person name="Silar P."/>
            <person name="Natvig D."/>
            <person name="Lalanne C."/>
            <person name="Gautier V."/>
            <person name="Ament-velasquez S.L."/>
            <person name="Kruys A."/>
            <person name="Hutchinson M.I."/>
            <person name="Powell A.J."/>
            <person name="Barry K."/>
            <person name="Miller A.N."/>
            <person name="Grigoriev I.V."/>
            <person name="Debuchy R."/>
            <person name="Gladieux P."/>
            <person name="Thoren M.H."/>
            <person name="Johannesson H."/>
        </authorList>
    </citation>
    <scope>NUCLEOTIDE SEQUENCE</scope>
    <source>
        <strain evidence="3">FGSC 1904</strain>
    </source>
</reference>
<comment type="caution">
    <text evidence="3">The sequence shown here is derived from an EMBL/GenBank/DDBJ whole genome shotgun (WGS) entry which is preliminary data.</text>
</comment>
<evidence type="ECO:0000256" key="1">
    <source>
        <dbReference type="SAM" id="MobiDB-lite"/>
    </source>
</evidence>
<proteinExistence type="predicted"/>
<dbReference type="PANTHER" id="PTHR33112">
    <property type="entry name" value="DOMAIN PROTEIN, PUTATIVE-RELATED"/>
    <property type="match status" value="1"/>
</dbReference>
<evidence type="ECO:0000259" key="2">
    <source>
        <dbReference type="Pfam" id="PF06985"/>
    </source>
</evidence>
<evidence type="ECO:0000313" key="4">
    <source>
        <dbReference type="Proteomes" id="UP001281003"/>
    </source>
</evidence>
<reference evidence="3" key="1">
    <citation type="journal article" date="2023" name="Mol. Phylogenet. Evol.">
        <title>Genome-scale phylogeny and comparative genomics of the fungal order Sordariales.</title>
        <authorList>
            <person name="Hensen N."/>
            <person name="Bonometti L."/>
            <person name="Westerberg I."/>
            <person name="Brannstrom I.O."/>
            <person name="Guillou S."/>
            <person name="Cros-Aarteil S."/>
            <person name="Calhoun S."/>
            <person name="Haridas S."/>
            <person name="Kuo A."/>
            <person name="Mondo S."/>
            <person name="Pangilinan J."/>
            <person name="Riley R."/>
            <person name="LaButti K."/>
            <person name="Andreopoulos B."/>
            <person name="Lipzen A."/>
            <person name="Chen C."/>
            <person name="Yan M."/>
            <person name="Daum C."/>
            <person name="Ng V."/>
            <person name="Clum A."/>
            <person name="Steindorff A."/>
            <person name="Ohm R.A."/>
            <person name="Martin F."/>
            <person name="Silar P."/>
            <person name="Natvig D.O."/>
            <person name="Lalanne C."/>
            <person name="Gautier V."/>
            <person name="Ament-Velasquez S.L."/>
            <person name="Kruys A."/>
            <person name="Hutchinson M.I."/>
            <person name="Powell A.J."/>
            <person name="Barry K."/>
            <person name="Miller A.N."/>
            <person name="Grigoriev I.V."/>
            <person name="Debuchy R."/>
            <person name="Gladieux P."/>
            <person name="Hiltunen Thoren M."/>
            <person name="Johannesson H."/>
        </authorList>
    </citation>
    <scope>NUCLEOTIDE SEQUENCE</scope>
    <source>
        <strain evidence="3">FGSC 1904</strain>
    </source>
</reference>
<feature type="domain" description="Heterokaryon incompatibility" evidence="2">
    <location>
        <begin position="268"/>
        <end position="442"/>
    </location>
</feature>
<evidence type="ECO:0000313" key="3">
    <source>
        <dbReference type="EMBL" id="KAK3396576.1"/>
    </source>
</evidence>
<dbReference type="PANTHER" id="PTHR33112:SF11">
    <property type="entry name" value="HETEROKARYON INCOMPATIBILITY DOMAIN-CONTAINING PROTEIN"/>
    <property type="match status" value="1"/>
</dbReference>
<dbReference type="Pfam" id="PF06985">
    <property type="entry name" value="HET"/>
    <property type="match status" value="1"/>
</dbReference>
<dbReference type="EMBL" id="JAUTDP010000009">
    <property type="protein sequence ID" value="KAK3396576.1"/>
    <property type="molecule type" value="Genomic_DNA"/>
</dbReference>
<feature type="region of interest" description="Disordered" evidence="1">
    <location>
        <begin position="505"/>
        <end position="532"/>
    </location>
</feature>
<keyword evidence="4" id="KW-1185">Reference proteome</keyword>
<gene>
    <name evidence="3" type="ORF">B0T20DRAFT_418183</name>
</gene>
<feature type="region of interest" description="Disordered" evidence="1">
    <location>
        <begin position="47"/>
        <end position="76"/>
    </location>
</feature>
<sequence length="833" mass="93340">MSWQPNRLLPDIPLVKEYDMKAGLLYSLWKHVACCLSRDYQEADQETNHKVDQKVSQNAHDGLPAAPDHHSKAEAGTELPVSSSTTLCHVCNGIFTGLLVTGEGRNMPHHPSVAALKRAAEEGCSICKMIAPKIPPRTVALGDSDLSKTDPIFWSLNLYGGEDYNDQQNGGYIDYGAIVITPNEYACCFRLLGTRYSNAPIVPLRPDATLTDHAVLETARSWLQNCRQTHALCGSVNPTFNPTRLIYIHDASSVQLIETKKETETHPYVAFSHCWGTSKHLTLLQDDPDTQTKGNIEQLLLSPIQVETLPTSYREGISVSLALGFRHIWIDSLCIIQNSREDWAREAAMMKDVYANGSLNLCASAAADSSEASFQHRTSSVIAPLDIEPRWTGILDGEYQKGKIRPLPSYLRHVKFKLVNASMYQTDMRDAPLNLRAWVVQERYLSKRHLYMTCNQLWWECHDILACEVLPAGVPNCFDYWSPETDEDERTRFFTLSTRSHHTARDKTLLEGDPADQTEHAKETLSLPTQQQDRQSNQEVMYALWETLVERYTRCKITYPSDKLPALSGLAQAFSIAQGSEFALDANSYLAGLWRPFLPRALCWAVTEDYQTYPCDQYRAPSWSWTSGEGMINFPELDPEAEAACRVLDVNMAYEDERYKAGAVKGGILHLRCHVVEVLPPFDPDPEGFVLTTATLISPHLEARAAEAVKGAELFWDLYDRQSGRFAIGYFDQLPHAVRSDGIVKGTGAVRKEVWLDALMEEEEPRVRVSLVPVMVTPGKETLGLVLCQVVNNDAGLEGLDGEAVFQRVGYFLGRSLEKEVLDLIPERTIAIV</sequence>
<dbReference type="AlphaFoldDB" id="A0AAE0UA26"/>
<name>A0AAE0UA26_SORBR</name>